<dbReference type="Gene3D" id="3.20.20.450">
    <property type="entry name" value="EAL domain"/>
    <property type="match status" value="1"/>
</dbReference>
<dbReference type="Pfam" id="PF00563">
    <property type="entry name" value="EAL"/>
    <property type="match status" value="1"/>
</dbReference>
<organism evidence="4 5">
    <name type="scientific">Aureimonas glaciei</name>
    <dbReference type="NCBI Taxonomy" id="1776957"/>
    <lineage>
        <taxon>Bacteria</taxon>
        <taxon>Pseudomonadati</taxon>
        <taxon>Pseudomonadota</taxon>
        <taxon>Alphaproteobacteria</taxon>
        <taxon>Hyphomicrobiales</taxon>
        <taxon>Aurantimonadaceae</taxon>
        <taxon>Aureimonas</taxon>
    </lineage>
</organism>
<evidence type="ECO:0000259" key="3">
    <source>
        <dbReference type="PROSITE" id="PS50887"/>
    </source>
</evidence>
<dbReference type="PROSITE" id="PS50883">
    <property type="entry name" value="EAL"/>
    <property type="match status" value="1"/>
</dbReference>
<dbReference type="SUPFAM" id="SSF55073">
    <property type="entry name" value="Nucleotide cyclase"/>
    <property type="match status" value="1"/>
</dbReference>
<feature type="transmembrane region" description="Helical" evidence="1">
    <location>
        <begin position="182"/>
        <end position="203"/>
    </location>
</feature>
<keyword evidence="1" id="KW-0472">Membrane</keyword>
<feature type="domain" description="EAL" evidence="2">
    <location>
        <begin position="529"/>
        <end position="779"/>
    </location>
</feature>
<dbReference type="Pfam" id="PF12860">
    <property type="entry name" value="PAS_7"/>
    <property type="match status" value="1"/>
</dbReference>
<dbReference type="AlphaFoldDB" id="A0A916XYD6"/>
<feature type="domain" description="GGDEF" evidence="3">
    <location>
        <begin position="387"/>
        <end position="520"/>
    </location>
</feature>
<comment type="caution">
    <text evidence="4">The sequence shown here is derived from an EMBL/GenBank/DDBJ whole genome shotgun (WGS) entry which is preliminary data.</text>
</comment>
<dbReference type="InterPro" id="IPR052155">
    <property type="entry name" value="Biofilm_reg_signaling"/>
</dbReference>
<dbReference type="Pfam" id="PF00990">
    <property type="entry name" value="GGDEF"/>
    <property type="match status" value="1"/>
</dbReference>
<evidence type="ECO:0000259" key="2">
    <source>
        <dbReference type="PROSITE" id="PS50883"/>
    </source>
</evidence>
<dbReference type="FunFam" id="3.30.70.270:FF:000001">
    <property type="entry name" value="Diguanylate cyclase domain protein"/>
    <property type="match status" value="1"/>
</dbReference>
<proteinExistence type="predicted"/>
<reference evidence="4" key="2">
    <citation type="submission" date="2020-09" db="EMBL/GenBank/DDBJ databases">
        <authorList>
            <person name="Sun Q."/>
            <person name="Zhou Y."/>
        </authorList>
    </citation>
    <scope>NUCLEOTIDE SEQUENCE</scope>
    <source>
        <strain evidence="4">CGMCC 1.15493</strain>
    </source>
</reference>
<sequence length="795" mass="87189">MSLKTVQRCLAAVVCCFALATGYISFVIFERQAAIQKVSRFNAAWTVSQALAEFLRLEHVLASYAVPNSGVEFDEVQLRLDIMFSRLATFETGSQPEFGKGRSLTQFIKSEPANEQTIDSLKNRLDAVGTLVEAGGATFDVNRAMGILRPFDAEMTAFSSRAAAYGTARAAEERVELARLHLLFTSLAGGLVLCGVALIALLLRQNRLLGSAHSELEETAAKLEDTHGILMLQNQRFDAALNNMSQALCTCDPAGRLVIFNDRFIHLAGATAALRPGSNLEEIFAQDPGASSAALNSLYDCQRQLIREHQKGTFTLDLPDGRSFTVSHQPLADGGWLATYADTSERRQAEAHMWYMAHHDALTDLPNRVLLQDTLRRRCEEQQAGDDHVMILLLDLDGFKEVNDTLGHKLGDEVLKQVAERLRICAKGADAIARLGGDEFALLMTRKCSALDGMAMAEGVLALIAEPYTIDGHEVFLTASIGVAREPLLSCSPEELLKHADLAMYQAKADGRSRIRLFSFELEEKLVARKALENDLREALQRSEMEIHYQPLLNTASKRIEGYEALLRWKRGSFGYVSPAEFIPVAEEIGVIDTLGEWVLREACRDAAAWPSDITVAVNLSPVQFRAGNLVRNTLRALSDTGLSARRLELEITESVLLEATEKTLATLHQLKQLGLRIALDDFGTGYSSLSYLSSFPFDKIKIDKTFIQDLSSRSDALAVVELVVDLGKKLGIRTTAEGVETEAQMIRLQEIGCSQVQGFLFAKPQPAACLDFNVIGRLAAPVLASAGFGKSSLC</sequence>
<dbReference type="Gene3D" id="3.30.70.270">
    <property type="match status" value="1"/>
</dbReference>
<evidence type="ECO:0000256" key="1">
    <source>
        <dbReference type="SAM" id="Phobius"/>
    </source>
</evidence>
<dbReference type="InterPro" id="IPR029787">
    <property type="entry name" value="Nucleotide_cyclase"/>
</dbReference>
<gene>
    <name evidence="4" type="ORF">GCM10011335_26200</name>
</gene>
<accession>A0A916XYD6</accession>
<dbReference type="SMART" id="SM00267">
    <property type="entry name" value="GGDEF"/>
    <property type="match status" value="1"/>
</dbReference>
<dbReference type="CDD" id="cd01949">
    <property type="entry name" value="GGDEF"/>
    <property type="match status" value="1"/>
</dbReference>
<dbReference type="InterPro" id="IPR035919">
    <property type="entry name" value="EAL_sf"/>
</dbReference>
<dbReference type="Gene3D" id="3.30.450.20">
    <property type="entry name" value="PAS domain"/>
    <property type="match status" value="1"/>
</dbReference>
<dbReference type="InterPro" id="IPR000160">
    <property type="entry name" value="GGDEF_dom"/>
</dbReference>
<keyword evidence="5" id="KW-1185">Reference proteome</keyword>
<name>A0A916XYD6_9HYPH</name>
<protein>
    <recommendedName>
        <fullName evidence="6">EAL domain-containing protein</fullName>
    </recommendedName>
</protein>
<dbReference type="RefSeq" id="WP_188851253.1">
    <property type="nucleotide sequence ID" value="NZ_BMJJ01000005.1"/>
</dbReference>
<dbReference type="PROSITE" id="PS50887">
    <property type="entry name" value="GGDEF"/>
    <property type="match status" value="1"/>
</dbReference>
<dbReference type="SMART" id="SM00052">
    <property type="entry name" value="EAL"/>
    <property type="match status" value="1"/>
</dbReference>
<dbReference type="SUPFAM" id="SSF141868">
    <property type="entry name" value="EAL domain-like"/>
    <property type="match status" value="1"/>
</dbReference>
<dbReference type="InterPro" id="IPR001633">
    <property type="entry name" value="EAL_dom"/>
</dbReference>
<dbReference type="InterPro" id="IPR035965">
    <property type="entry name" value="PAS-like_dom_sf"/>
</dbReference>
<dbReference type="CDD" id="cd01948">
    <property type="entry name" value="EAL"/>
    <property type="match status" value="1"/>
</dbReference>
<evidence type="ECO:0008006" key="6">
    <source>
        <dbReference type="Google" id="ProtNLM"/>
    </source>
</evidence>
<evidence type="ECO:0000313" key="5">
    <source>
        <dbReference type="Proteomes" id="UP000613160"/>
    </source>
</evidence>
<reference evidence="4" key="1">
    <citation type="journal article" date="2014" name="Int. J. Syst. Evol. Microbiol.">
        <title>Complete genome sequence of Corynebacterium casei LMG S-19264T (=DSM 44701T), isolated from a smear-ripened cheese.</title>
        <authorList>
            <consortium name="US DOE Joint Genome Institute (JGI-PGF)"/>
            <person name="Walter F."/>
            <person name="Albersmeier A."/>
            <person name="Kalinowski J."/>
            <person name="Ruckert C."/>
        </authorList>
    </citation>
    <scope>NUCLEOTIDE SEQUENCE</scope>
    <source>
        <strain evidence="4">CGMCC 1.15493</strain>
    </source>
</reference>
<dbReference type="InterPro" id="IPR043128">
    <property type="entry name" value="Rev_trsase/Diguanyl_cyclase"/>
</dbReference>
<dbReference type="PANTHER" id="PTHR44757">
    <property type="entry name" value="DIGUANYLATE CYCLASE DGCP"/>
    <property type="match status" value="1"/>
</dbReference>
<dbReference type="GO" id="GO:0003824">
    <property type="term" value="F:catalytic activity"/>
    <property type="evidence" value="ECO:0007669"/>
    <property type="project" value="UniProtKB-ARBA"/>
</dbReference>
<keyword evidence="1" id="KW-1133">Transmembrane helix</keyword>
<dbReference type="SUPFAM" id="SSF55785">
    <property type="entry name" value="PYP-like sensor domain (PAS domain)"/>
    <property type="match status" value="1"/>
</dbReference>
<dbReference type="NCBIfam" id="TIGR00254">
    <property type="entry name" value="GGDEF"/>
    <property type="match status" value="1"/>
</dbReference>
<dbReference type="EMBL" id="BMJJ01000005">
    <property type="protein sequence ID" value="GGD22011.1"/>
    <property type="molecule type" value="Genomic_DNA"/>
</dbReference>
<evidence type="ECO:0000313" key="4">
    <source>
        <dbReference type="EMBL" id="GGD22011.1"/>
    </source>
</evidence>
<dbReference type="Proteomes" id="UP000613160">
    <property type="component" value="Unassembled WGS sequence"/>
</dbReference>
<keyword evidence="1" id="KW-0812">Transmembrane</keyword>
<dbReference type="PANTHER" id="PTHR44757:SF2">
    <property type="entry name" value="BIOFILM ARCHITECTURE MAINTENANCE PROTEIN MBAA"/>
    <property type="match status" value="1"/>
</dbReference>